<feature type="region of interest" description="Disordered" evidence="1">
    <location>
        <begin position="186"/>
        <end position="213"/>
    </location>
</feature>
<feature type="region of interest" description="Disordered" evidence="1">
    <location>
        <begin position="71"/>
        <end position="154"/>
    </location>
</feature>
<evidence type="ECO:0000313" key="4">
    <source>
        <dbReference type="Proteomes" id="UP000325780"/>
    </source>
</evidence>
<organism evidence="3 4">
    <name type="scientific">Aspergillus avenaceus</name>
    <dbReference type="NCBI Taxonomy" id="36643"/>
    <lineage>
        <taxon>Eukaryota</taxon>
        <taxon>Fungi</taxon>
        <taxon>Dikarya</taxon>
        <taxon>Ascomycota</taxon>
        <taxon>Pezizomycotina</taxon>
        <taxon>Eurotiomycetes</taxon>
        <taxon>Eurotiomycetidae</taxon>
        <taxon>Eurotiales</taxon>
        <taxon>Aspergillaceae</taxon>
        <taxon>Aspergillus</taxon>
        <taxon>Aspergillus subgen. Circumdati</taxon>
    </lineage>
</organism>
<gene>
    <name evidence="3" type="ORF">BDV25DRAFT_165521</name>
</gene>
<name>A0A5N6TFF6_ASPAV</name>
<feature type="compositionally biased region" description="Polar residues" evidence="1">
    <location>
        <begin position="197"/>
        <end position="213"/>
    </location>
</feature>
<dbReference type="EMBL" id="ML742396">
    <property type="protein sequence ID" value="KAE8145036.1"/>
    <property type="molecule type" value="Genomic_DNA"/>
</dbReference>
<keyword evidence="2" id="KW-0732">Signal</keyword>
<protein>
    <submittedName>
        <fullName evidence="3">Uncharacterized protein</fullName>
    </submittedName>
</protein>
<dbReference type="OrthoDB" id="4490287at2759"/>
<sequence>MRTSALLVVLSSIGAHAVPFLRPRANETLERREEPYKVVNVAGEQGSEVPAVETVTAVHPPHPPVTITITHTPSSSPSGAPLPWSSGPLATGTPGESNAFAPRGVNVTSKRSLRRSDNSTEIHPIFSRDNSTESRIFSRDNSTESRIASRDNSTESRIFSRSNSTATLAVRSNSTESRIFARGNDTASGLDARSKLSARSNSTSSQLTARSNDTVARGFEARSNTTVANLVTRSNSTLAARSNNTDSHLVTRDLNLTDRAVVYLRDALNATQLRDSHPAEKRSSNSTSLHA</sequence>
<feature type="compositionally biased region" description="Basic and acidic residues" evidence="1">
    <location>
        <begin position="130"/>
        <end position="154"/>
    </location>
</feature>
<reference evidence="3 4" key="1">
    <citation type="submission" date="2019-04" db="EMBL/GenBank/DDBJ databases">
        <title>Friends and foes A comparative genomics study of 23 Aspergillus species from section Flavi.</title>
        <authorList>
            <consortium name="DOE Joint Genome Institute"/>
            <person name="Kjaerbolling I."/>
            <person name="Vesth T."/>
            <person name="Frisvad J.C."/>
            <person name="Nybo J.L."/>
            <person name="Theobald S."/>
            <person name="Kildgaard S."/>
            <person name="Isbrandt T."/>
            <person name="Kuo A."/>
            <person name="Sato A."/>
            <person name="Lyhne E.K."/>
            <person name="Kogle M.E."/>
            <person name="Wiebenga A."/>
            <person name="Kun R.S."/>
            <person name="Lubbers R.J."/>
            <person name="Makela M.R."/>
            <person name="Barry K."/>
            <person name="Chovatia M."/>
            <person name="Clum A."/>
            <person name="Daum C."/>
            <person name="Haridas S."/>
            <person name="He G."/>
            <person name="LaButti K."/>
            <person name="Lipzen A."/>
            <person name="Mondo S."/>
            <person name="Riley R."/>
            <person name="Salamov A."/>
            <person name="Simmons B.A."/>
            <person name="Magnuson J.K."/>
            <person name="Henrissat B."/>
            <person name="Mortensen U.H."/>
            <person name="Larsen T.O."/>
            <person name="Devries R.P."/>
            <person name="Grigoriev I.V."/>
            <person name="Machida M."/>
            <person name="Baker S.E."/>
            <person name="Andersen M.R."/>
        </authorList>
    </citation>
    <scope>NUCLEOTIDE SEQUENCE [LARGE SCALE GENOMIC DNA]</scope>
    <source>
        <strain evidence="3 4">IBT 18842</strain>
    </source>
</reference>
<feature type="signal peptide" evidence="2">
    <location>
        <begin position="1"/>
        <end position="17"/>
    </location>
</feature>
<evidence type="ECO:0000256" key="2">
    <source>
        <dbReference type="SAM" id="SignalP"/>
    </source>
</evidence>
<feature type="chain" id="PRO_5024970313" evidence="2">
    <location>
        <begin position="18"/>
        <end position="291"/>
    </location>
</feature>
<accession>A0A5N6TFF6</accession>
<proteinExistence type="predicted"/>
<dbReference type="Proteomes" id="UP000325780">
    <property type="component" value="Unassembled WGS sequence"/>
</dbReference>
<dbReference type="AlphaFoldDB" id="A0A5N6TFF6"/>
<evidence type="ECO:0000256" key="1">
    <source>
        <dbReference type="SAM" id="MobiDB-lite"/>
    </source>
</evidence>
<keyword evidence="4" id="KW-1185">Reference proteome</keyword>
<evidence type="ECO:0000313" key="3">
    <source>
        <dbReference type="EMBL" id="KAE8145036.1"/>
    </source>
</evidence>